<dbReference type="PANTHER" id="PTHR33371:SF4">
    <property type="entry name" value="INTERMEMBRANE PHOSPHOLIPID TRANSPORT SYSTEM BINDING PROTEIN MLAD"/>
    <property type="match status" value="1"/>
</dbReference>
<evidence type="ECO:0000256" key="1">
    <source>
        <dbReference type="SAM" id="Phobius"/>
    </source>
</evidence>
<organism evidence="3 4">
    <name type="scientific">Algoriphagus ornithinivorans</name>
    <dbReference type="NCBI Taxonomy" id="226506"/>
    <lineage>
        <taxon>Bacteria</taxon>
        <taxon>Pseudomonadati</taxon>
        <taxon>Bacteroidota</taxon>
        <taxon>Cytophagia</taxon>
        <taxon>Cytophagales</taxon>
        <taxon>Cyclobacteriaceae</taxon>
        <taxon>Algoriphagus</taxon>
    </lineage>
</organism>
<dbReference type="RefSeq" id="WP_091650614.1">
    <property type="nucleotide sequence ID" value="NZ_FOVW01000002.1"/>
</dbReference>
<evidence type="ECO:0000259" key="2">
    <source>
        <dbReference type="Pfam" id="PF02470"/>
    </source>
</evidence>
<feature type="domain" description="Mce/MlaD" evidence="2">
    <location>
        <begin position="46"/>
        <end position="117"/>
    </location>
</feature>
<sequence length="329" mass="36448">MKGKKKIEHTKLGALVIAGVLFLVFALYMIGKNQNIFGTSITLLTVVENVNGLVPGNNVRFQGMDVGTVKSIDMANDSTIEVSLLIKRKMQEHIKKNAATIISTDGLMGNKILHIVPQDGEAGPIEEGDVLFAMEQVGTEDMLKKLDMSGDYLQKTLVNLADITNKLNKSQAIWSLLRDTMLVENINLAVDEFRLAGRKATEMAQAGNRLLRTLEEGEGLVDQVFTDTVLSANFSKSIDQILKTGEEAERVLLEAKTILNEIQEGKGAAGALLNDTLVRESLLNTIQNIESSTESFNQNMEALKHNFLLRGYFKRLEKRKAKELEELEK</sequence>
<feature type="transmembrane region" description="Helical" evidence="1">
    <location>
        <begin position="12"/>
        <end position="31"/>
    </location>
</feature>
<dbReference type="InterPro" id="IPR003399">
    <property type="entry name" value="Mce/MlaD"/>
</dbReference>
<name>A0A1I5CPV8_9BACT</name>
<dbReference type="InterPro" id="IPR052336">
    <property type="entry name" value="MlaD_Phospholipid_Transporter"/>
</dbReference>
<dbReference type="Proteomes" id="UP000199564">
    <property type="component" value="Unassembled WGS sequence"/>
</dbReference>
<dbReference type="PANTHER" id="PTHR33371">
    <property type="entry name" value="INTERMEMBRANE PHOSPHOLIPID TRANSPORT SYSTEM BINDING PROTEIN MLAD-RELATED"/>
    <property type="match status" value="1"/>
</dbReference>
<dbReference type="EMBL" id="FOVW01000002">
    <property type="protein sequence ID" value="SFN88896.1"/>
    <property type="molecule type" value="Genomic_DNA"/>
</dbReference>
<accession>A0A1I5CPV8</accession>
<dbReference type="STRING" id="226506.SAMN04488519_102342"/>
<keyword evidence="1" id="KW-1133">Transmembrane helix</keyword>
<keyword evidence="1" id="KW-0472">Membrane</keyword>
<keyword evidence="4" id="KW-1185">Reference proteome</keyword>
<gene>
    <name evidence="3" type="ORF">SAMN04488519_102342</name>
</gene>
<keyword evidence="1" id="KW-0812">Transmembrane</keyword>
<evidence type="ECO:0000313" key="3">
    <source>
        <dbReference type="EMBL" id="SFN88896.1"/>
    </source>
</evidence>
<evidence type="ECO:0000313" key="4">
    <source>
        <dbReference type="Proteomes" id="UP000199564"/>
    </source>
</evidence>
<dbReference type="Pfam" id="PF02470">
    <property type="entry name" value="MlaD"/>
    <property type="match status" value="1"/>
</dbReference>
<reference evidence="4" key="1">
    <citation type="submission" date="2016-10" db="EMBL/GenBank/DDBJ databases">
        <authorList>
            <person name="Varghese N."/>
            <person name="Submissions S."/>
        </authorList>
    </citation>
    <scope>NUCLEOTIDE SEQUENCE [LARGE SCALE GENOMIC DNA]</scope>
    <source>
        <strain evidence="4">DSM 15282</strain>
    </source>
</reference>
<proteinExistence type="predicted"/>
<protein>
    <submittedName>
        <fullName evidence="3">Phospholipid/cholesterol/gamma-HCH transport system substrate-binding protein</fullName>
    </submittedName>
</protein>
<dbReference type="AlphaFoldDB" id="A0A1I5CPV8"/>